<dbReference type="Gene3D" id="3.40.50.300">
    <property type="entry name" value="P-loop containing nucleotide triphosphate hydrolases"/>
    <property type="match status" value="1"/>
</dbReference>
<dbReference type="SMART" id="SM00382">
    <property type="entry name" value="AAA"/>
    <property type="match status" value="1"/>
</dbReference>
<dbReference type="PROSITE" id="PS00211">
    <property type="entry name" value="ABC_TRANSPORTER_1"/>
    <property type="match status" value="1"/>
</dbReference>
<dbReference type="RefSeq" id="WP_200826871.1">
    <property type="nucleotide sequence ID" value="NZ_FNVQ01000006.1"/>
</dbReference>
<dbReference type="InterPro" id="IPR003593">
    <property type="entry name" value="AAA+_ATPase"/>
</dbReference>
<dbReference type="InterPro" id="IPR017871">
    <property type="entry name" value="ABC_transporter-like_CS"/>
</dbReference>
<keyword evidence="6" id="KW-1185">Reference proteome</keyword>
<evidence type="ECO:0000259" key="4">
    <source>
        <dbReference type="PROSITE" id="PS50893"/>
    </source>
</evidence>
<dbReference type="AlphaFoldDB" id="A0A1H6DJP1"/>
<dbReference type="Proteomes" id="UP000236745">
    <property type="component" value="Unassembled WGS sequence"/>
</dbReference>
<name>A0A1H6DJP1_9GAMM</name>
<feature type="domain" description="ABC transporter" evidence="4">
    <location>
        <begin position="22"/>
        <end position="249"/>
    </location>
</feature>
<dbReference type="PROSITE" id="PS50893">
    <property type="entry name" value="ABC_TRANSPORTER_2"/>
    <property type="match status" value="1"/>
</dbReference>
<dbReference type="InterPro" id="IPR027417">
    <property type="entry name" value="P-loop_NTPase"/>
</dbReference>
<evidence type="ECO:0000256" key="3">
    <source>
        <dbReference type="ARBA" id="ARBA00022840"/>
    </source>
</evidence>
<dbReference type="EMBL" id="FNVQ01000006">
    <property type="protein sequence ID" value="SEG84866.1"/>
    <property type="molecule type" value="Genomic_DNA"/>
</dbReference>
<keyword evidence="1" id="KW-0813">Transport</keyword>
<sequence>MNAMNGWFKRGAEPIAAAGPQVQFDNVSLQYGQTRVLDGIDLTLSAAEVHALVGPNGGGKSSLVRCLLGLAPHRGTIKLAWPGSPGQIGYVPQALEFDRSLPMSVIDFLAAMQTRRPAFLRPARRQRQQIVDALERVGLGSKAERRMGDLSGGERQRVMMAQGLMPEPKLLILDEPMAALDEAGVAIFESLICELKTEGVTLLWVEHDLAAVRRLADRVTGLNRRLLFSGDPAEELTPERVLDLFSSHPTQRPKKILQRKDQKEMISD</sequence>
<dbReference type="PANTHER" id="PTHR42734">
    <property type="entry name" value="METAL TRANSPORT SYSTEM ATP-BINDING PROTEIN TM_0124-RELATED"/>
    <property type="match status" value="1"/>
</dbReference>
<dbReference type="InterPro" id="IPR003439">
    <property type="entry name" value="ABC_transporter-like_ATP-bd"/>
</dbReference>
<evidence type="ECO:0000313" key="6">
    <source>
        <dbReference type="Proteomes" id="UP000236745"/>
    </source>
</evidence>
<organism evidence="5 6">
    <name type="scientific">Marinobacterium lutimaris</name>
    <dbReference type="NCBI Taxonomy" id="568106"/>
    <lineage>
        <taxon>Bacteria</taxon>
        <taxon>Pseudomonadati</taxon>
        <taxon>Pseudomonadota</taxon>
        <taxon>Gammaproteobacteria</taxon>
        <taxon>Oceanospirillales</taxon>
        <taxon>Oceanospirillaceae</taxon>
        <taxon>Marinobacterium</taxon>
    </lineage>
</organism>
<protein>
    <submittedName>
        <fullName evidence="5">Zinc transport system ATP-binding protein</fullName>
    </submittedName>
</protein>
<accession>A0A1H6DJP1</accession>
<dbReference type="Pfam" id="PF00005">
    <property type="entry name" value="ABC_tran"/>
    <property type="match status" value="1"/>
</dbReference>
<evidence type="ECO:0000313" key="5">
    <source>
        <dbReference type="EMBL" id="SEG84866.1"/>
    </source>
</evidence>
<keyword evidence="3 5" id="KW-0067">ATP-binding</keyword>
<dbReference type="InterPro" id="IPR050153">
    <property type="entry name" value="Metal_Ion_Import_ABC"/>
</dbReference>
<dbReference type="GO" id="GO:0016887">
    <property type="term" value="F:ATP hydrolysis activity"/>
    <property type="evidence" value="ECO:0007669"/>
    <property type="project" value="InterPro"/>
</dbReference>
<evidence type="ECO:0000256" key="1">
    <source>
        <dbReference type="ARBA" id="ARBA00022448"/>
    </source>
</evidence>
<dbReference type="PANTHER" id="PTHR42734:SF7">
    <property type="entry name" value="ATP-BINDING COMPONENT OF ABC TRANSPORTER-RELATED"/>
    <property type="match status" value="1"/>
</dbReference>
<dbReference type="GO" id="GO:0005524">
    <property type="term" value="F:ATP binding"/>
    <property type="evidence" value="ECO:0007669"/>
    <property type="project" value="UniProtKB-KW"/>
</dbReference>
<proteinExistence type="predicted"/>
<reference evidence="5 6" key="1">
    <citation type="submission" date="2016-10" db="EMBL/GenBank/DDBJ databases">
        <authorList>
            <person name="de Groot N.N."/>
        </authorList>
    </citation>
    <scope>NUCLEOTIDE SEQUENCE [LARGE SCALE GENOMIC DNA]</scope>
    <source>
        <strain evidence="5 6">DSM 22012</strain>
    </source>
</reference>
<dbReference type="SUPFAM" id="SSF52540">
    <property type="entry name" value="P-loop containing nucleoside triphosphate hydrolases"/>
    <property type="match status" value="1"/>
</dbReference>
<evidence type="ECO:0000256" key="2">
    <source>
        <dbReference type="ARBA" id="ARBA00022741"/>
    </source>
</evidence>
<gene>
    <name evidence="5" type="ORF">SAMN05444390_106194</name>
</gene>
<keyword evidence="2" id="KW-0547">Nucleotide-binding</keyword>